<sequence>MIRRILILPVLLTLGACGLFGGDKDGGTPVVGNRVAVLPGETGIEADAELASVAVSFPAMARNVDWGQPGGSPAKAAGHLQLAASPQRAWTASIGAGSDGAAYLTSTPVIEAGRIYTMDILSTIRAFDAATGAPVWTAELTKVGEKDRSAFGGGVSAFGGRIYAASGYGIAAAYDANTGTEIWRQDVGTPLRGSPTIADGRMLVMTQDNQLVALDTTDGEREWDVIGTIEPAGLLGAAAPAVAQGTAIVGFSSGELTAVRMENGRTVWQDALARTGRSTALAALGDIDAPPVIDNGQVFAIGHGGRMVALELATGQRIWEQSLAGVTSPVVAGDWVFAVTIKGQVVAVQRADGRIRWVSQLPAWRNVEKKKGPIYYRGPVLAGDRLWLTSSEGGLIAVSPYDGSVQSTQEIAETLYLPPVVANGVLYTLSEDGRLSAFR</sequence>
<protein>
    <submittedName>
        <fullName evidence="2">PQQ-binding-like beta-propeller repeat protein</fullName>
    </submittedName>
</protein>
<gene>
    <name evidence="2" type="ORF">KCG44_01385</name>
</gene>
<dbReference type="RefSeq" id="WP_218443736.1">
    <property type="nucleotide sequence ID" value="NZ_JAGSPA010000001.1"/>
</dbReference>
<dbReference type="PROSITE" id="PS51257">
    <property type="entry name" value="PROKAR_LIPOPROTEIN"/>
    <property type="match status" value="1"/>
</dbReference>
<dbReference type="EMBL" id="JAGSPA010000001">
    <property type="protein sequence ID" value="MBV7255430.1"/>
    <property type="molecule type" value="Genomic_DNA"/>
</dbReference>
<evidence type="ECO:0000313" key="2">
    <source>
        <dbReference type="EMBL" id="MBV7255430.1"/>
    </source>
</evidence>
<dbReference type="PANTHER" id="PTHR34512:SF30">
    <property type="entry name" value="OUTER MEMBRANE PROTEIN ASSEMBLY FACTOR BAMB"/>
    <property type="match status" value="1"/>
</dbReference>
<dbReference type="InterPro" id="IPR018391">
    <property type="entry name" value="PQQ_b-propeller_rpt"/>
</dbReference>
<dbReference type="PANTHER" id="PTHR34512">
    <property type="entry name" value="CELL SURFACE PROTEIN"/>
    <property type="match status" value="1"/>
</dbReference>
<accession>A0ABS6SAS1</accession>
<dbReference type="InterPro" id="IPR002372">
    <property type="entry name" value="PQQ_rpt_dom"/>
</dbReference>
<name>A0ABS6SAS1_9SPHN</name>
<proteinExistence type="predicted"/>
<feature type="domain" description="Pyrrolo-quinoline quinone repeat" evidence="1">
    <location>
        <begin position="364"/>
        <end position="438"/>
    </location>
</feature>
<feature type="domain" description="Pyrrolo-quinoline quinone repeat" evidence="1">
    <location>
        <begin position="122"/>
        <end position="357"/>
    </location>
</feature>
<dbReference type="Proteomes" id="UP000722336">
    <property type="component" value="Unassembled WGS sequence"/>
</dbReference>
<organism evidence="2 3">
    <name type="scientific">Pacificimonas pallii</name>
    <dbReference type="NCBI Taxonomy" id="2827236"/>
    <lineage>
        <taxon>Bacteria</taxon>
        <taxon>Pseudomonadati</taxon>
        <taxon>Pseudomonadota</taxon>
        <taxon>Alphaproteobacteria</taxon>
        <taxon>Sphingomonadales</taxon>
        <taxon>Sphingosinicellaceae</taxon>
        <taxon>Pacificimonas</taxon>
    </lineage>
</organism>
<evidence type="ECO:0000313" key="3">
    <source>
        <dbReference type="Proteomes" id="UP000722336"/>
    </source>
</evidence>
<evidence type="ECO:0000259" key="1">
    <source>
        <dbReference type="Pfam" id="PF13360"/>
    </source>
</evidence>
<dbReference type="SMART" id="SM00564">
    <property type="entry name" value="PQQ"/>
    <property type="match status" value="7"/>
</dbReference>
<reference evidence="2 3" key="1">
    <citation type="submission" date="2021-04" db="EMBL/GenBank/DDBJ databases">
        <authorList>
            <person name="Pira H."/>
            <person name="Risdian C."/>
            <person name="Wink J."/>
        </authorList>
    </citation>
    <scope>NUCLEOTIDE SEQUENCE [LARGE SCALE GENOMIC DNA]</scope>
    <source>
        <strain evidence="2 3">WHA3</strain>
    </source>
</reference>
<comment type="caution">
    <text evidence="2">The sequence shown here is derived from an EMBL/GenBank/DDBJ whole genome shotgun (WGS) entry which is preliminary data.</text>
</comment>
<keyword evidence="3" id="KW-1185">Reference proteome</keyword>
<dbReference type="Pfam" id="PF13360">
    <property type="entry name" value="PQQ_2"/>
    <property type="match status" value="2"/>
</dbReference>